<dbReference type="EC" id="3.1.1.13" evidence="13"/>
<evidence type="ECO:0000313" key="17">
    <source>
        <dbReference type="EMBL" id="OQV15384.1"/>
    </source>
</evidence>
<dbReference type="GO" id="GO:0007168">
    <property type="term" value="P:receptor guanylyl cyclase signaling pathway"/>
    <property type="evidence" value="ECO:0007669"/>
    <property type="project" value="TreeGrafter"/>
</dbReference>
<dbReference type="PROSITE" id="PS50011">
    <property type="entry name" value="PROTEIN_KINASE_DOM"/>
    <property type="match status" value="1"/>
</dbReference>
<dbReference type="Proteomes" id="UP000192578">
    <property type="component" value="Unassembled WGS sequence"/>
</dbReference>
<dbReference type="GO" id="GO:0004672">
    <property type="term" value="F:protein kinase activity"/>
    <property type="evidence" value="ECO:0007669"/>
    <property type="project" value="InterPro"/>
</dbReference>
<evidence type="ECO:0000256" key="1">
    <source>
        <dbReference type="ARBA" id="ARBA00001436"/>
    </source>
</evidence>
<dbReference type="CDD" id="cd07302">
    <property type="entry name" value="CHD"/>
    <property type="match status" value="1"/>
</dbReference>
<dbReference type="Pfam" id="PF01094">
    <property type="entry name" value="ANF_receptor"/>
    <property type="match status" value="1"/>
</dbReference>
<keyword evidence="17" id="KW-0675">Receptor</keyword>
<dbReference type="Pfam" id="PF10230">
    <property type="entry name" value="LIDHydrolase"/>
    <property type="match status" value="1"/>
</dbReference>
<evidence type="ECO:0000256" key="8">
    <source>
        <dbReference type="ARBA" id="ARBA00023136"/>
    </source>
</evidence>
<dbReference type="InterPro" id="IPR029787">
    <property type="entry name" value="Nucleotide_cyclase"/>
</dbReference>
<dbReference type="EC" id="4.6.1.2" evidence="3"/>
<dbReference type="PANTHER" id="PTHR11920:SF335">
    <property type="entry name" value="GUANYLATE CYCLASE"/>
    <property type="match status" value="1"/>
</dbReference>
<feature type="domain" description="Protein kinase" evidence="15">
    <location>
        <begin position="521"/>
        <end position="823"/>
    </location>
</feature>
<dbReference type="InterPro" id="IPR011009">
    <property type="entry name" value="Kinase-like_dom_sf"/>
</dbReference>
<dbReference type="Gene3D" id="3.30.70.1230">
    <property type="entry name" value="Nucleotide cyclase"/>
    <property type="match status" value="1"/>
</dbReference>
<dbReference type="SUPFAM" id="SSF55073">
    <property type="entry name" value="Nucleotide cyclase"/>
    <property type="match status" value="1"/>
</dbReference>
<keyword evidence="5" id="KW-0812">Transmembrane</keyword>
<dbReference type="OrthoDB" id="60033at2759"/>
<dbReference type="PROSITE" id="PS50125">
    <property type="entry name" value="GUANYLATE_CYCLASE_2"/>
    <property type="match status" value="1"/>
</dbReference>
<evidence type="ECO:0000256" key="10">
    <source>
        <dbReference type="ARBA" id="ARBA00023239"/>
    </source>
</evidence>
<keyword evidence="18" id="KW-1185">Reference proteome</keyword>
<dbReference type="SUPFAM" id="SSF56112">
    <property type="entry name" value="Protein kinase-like (PK-like)"/>
    <property type="match status" value="1"/>
</dbReference>
<dbReference type="SUPFAM" id="SSF53822">
    <property type="entry name" value="Periplasmic binding protein-like I"/>
    <property type="match status" value="1"/>
</dbReference>
<dbReference type="Pfam" id="PF00211">
    <property type="entry name" value="Guanylate_cyc"/>
    <property type="match status" value="1"/>
</dbReference>
<comment type="subcellular location">
    <subcellularLocation>
        <location evidence="2">Membrane</location>
        <topology evidence="2">Single-pass membrane protein</topology>
    </subcellularLocation>
</comment>
<dbReference type="InterPro" id="IPR000719">
    <property type="entry name" value="Prot_kinase_dom"/>
</dbReference>
<dbReference type="GO" id="GO:0019915">
    <property type="term" value="P:lipid storage"/>
    <property type="evidence" value="ECO:0007669"/>
    <property type="project" value="InterPro"/>
</dbReference>
<dbReference type="EMBL" id="MTYJ01000089">
    <property type="protein sequence ID" value="OQV15384.1"/>
    <property type="molecule type" value="Genomic_DNA"/>
</dbReference>
<sequence length="1373" mass="155611">MFRDDLADYESTMILPVFTHTLVISVLLCWELAVGGGDVVVPFNIATIMVGNSSLYGYSTNAPAYDVALERAKVMYPRIFQDYRYMNFSIPTPSYSTCEDTAGEMQVLLSSFFNVTQGTVAYQNRRTIMVTSGCSYAAVPVGDFGRELDAVVIATMATDYSLSEDARFPTVLTTGLSARYTTVQTTLALLRLFRWDRVSVLSDSMSQDAIFSTPLSLYDQYVRQYLAGHESRINVVIQSIDSTRSMEFSAELQRAAHHSCIVLLISASATVYLKILSEAIHLGFDNGEMIFLLTHFNDFPLHPGQYIDRARIIETKTASIMPFVMKIDTEPMDMTYFEDEWRAIEKRSKTVYNRTIPLEKKFNGVQLSAYESILMLAQVINETYDVWDDVSAAQFNKRFCNRTFALPWEDAVISEQGFRAVTTYVNLYDEMDDEFKAMWKFKDEKLKALDGSLNFKLRQESFPPNAKPICFGNNSDCRDKSGTNNNYFLLFLLLVGLTYPAFLLRKRALEKDNEWWNMDMTEVDYQLGKRTASPISIAGHSVIQTSLDGRELSYQIGQYRGEAVQIMKFAWDISFTEIVENKRILHVLKQMRTLDHPNIARFYGLSFMNTQKTVPRQLLIVSESPRKGLLRDFIDRNDLAFNWDFRASLIWDILRALQYIHDSPLRFHGSLTFLSLIIDQHFTLKVSRSGAYQFYEAVSEGQSFSFPVVLVANLWLAPEAVKLDSSSLICRAHPEAKSDSFSLGVVLYEICSRNVPFEVDVSDICSIKSKLQEIQSGGLNVDDYVVPTDSPSAIVQIMKRCWSYDPVNRPSILEAADALIHFLPDSDMSVAEGILRRLEQYNHELEDTVRARKEALHVERNKVDALLGNILPRSIVQRLRNGETSFPDFYASVTVLFSAIPAFNDMVAQCAPFSIVDFLHRLYSTMDEVIGREDVYKVETIKDSYMVASGLPERNGDRHAVCVAKVALKILEASSAVPSPFEYIGICSYPKLRIGINTGPCVAAVIGQKQPHYCLVGDTVNIASRMESHGEELKIHITTATKELLDGDRLFQVDYRGMTAIKGKGELKTFWYSWDKVLGVETQLLKVGHFVKTLDSTGNVTHSGNRLILIIPGNPGCVEFYQEFALALWKELGCKTPIWGISHAGHIFHEHLSKETFGGDSYPTLKFQIDHKCSFIQEHIPADVEEIILIGHSIGSYISLHAARQTTDSRISHVIGLFPTIERMALTPRGRVVTPMLRYGRWLLYLIVAVFAHLPNRLQGAFFRYFLPDLTGHLYDGARNLARLPSARNCALMALDEMEQVNELDERLLDENEQRRIILYYGRGDHWSPVEFHTQLVEVFPGREFHLCERGFQHAFVIGDVAPVAALVSTWLQ</sequence>
<dbReference type="GO" id="GO:0005524">
    <property type="term" value="F:ATP binding"/>
    <property type="evidence" value="ECO:0007669"/>
    <property type="project" value="InterPro"/>
</dbReference>
<name>A0A1W0WJK2_HYPEX</name>
<dbReference type="Gene3D" id="3.40.50.2300">
    <property type="match status" value="2"/>
</dbReference>
<dbReference type="GO" id="GO:0004383">
    <property type="term" value="F:guanylate cyclase activity"/>
    <property type="evidence" value="ECO:0007669"/>
    <property type="project" value="UniProtKB-EC"/>
</dbReference>
<evidence type="ECO:0000256" key="4">
    <source>
        <dbReference type="ARBA" id="ARBA00019242"/>
    </source>
</evidence>
<dbReference type="FunFam" id="3.30.70.1230:FF:000030">
    <property type="entry name" value="Si:ch211-215j19.12"/>
    <property type="match status" value="1"/>
</dbReference>
<dbReference type="GO" id="GO:0004771">
    <property type="term" value="F:sterol ester esterase activity"/>
    <property type="evidence" value="ECO:0007669"/>
    <property type="project" value="UniProtKB-EC"/>
</dbReference>
<dbReference type="InterPro" id="IPR029058">
    <property type="entry name" value="AB_hydrolase_fold"/>
</dbReference>
<comment type="catalytic activity">
    <reaction evidence="1">
        <text>GTP = 3',5'-cyclic GMP + diphosphate</text>
        <dbReference type="Rhea" id="RHEA:13665"/>
        <dbReference type="ChEBI" id="CHEBI:33019"/>
        <dbReference type="ChEBI" id="CHEBI:37565"/>
        <dbReference type="ChEBI" id="CHEBI:57746"/>
        <dbReference type="EC" id="4.6.1.2"/>
    </reaction>
</comment>
<dbReference type="Gene3D" id="1.10.510.10">
    <property type="entry name" value="Transferase(Phosphotransferase) domain 1"/>
    <property type="match status" value="1"/>
</dbReference>
<keyword evidence="8" id="KW-0472">Membrane</keyword>
<evidence type="ECO:0000256" key="13">
    <source>
        <dbReference type="ARBA" id="ARBA00039150"/>
    </source>
</evidence>
<keyword evidence="6" id="KW-0547">Nucleotide-binding</keyword>
<dbReference type="PANTHER" id="PTHR11920">
    <property type="entry name" value="GUANYLYL CYCLASE"/>
    <property type="match status" value="1"/>
</dbReference>
<dbReference type="InterPro" id="IPR001054">
    <property type="entry name" value="A/G_cyclase"/>
</dbReference>
<keyword evidence="9" id="KW-0325">Glycoprotein</keyword>
<evidence type="ECO:0000256" key="6">
    <source>
        <dbReference type="ARBA" id="ARBA00022741"/>
    </source>
</evidence>
<accession>A0A1W0WJK2</accession>
<evidence type="ECO:0000256" key="11">
    <source>
        <dbReference type="ARBA" id="ARBA00023293"/>
    </source>
</evidence>
<dbReference type="Gene3D" id="6.10.250.780">
    <property type="match status" value="1"/>
</dbReference>
<comment type="catalytic activity">
    <reaction evidence="14">
        <text>a cholesterol ester + H2O = cholesterol + a fatty acid + H(+)</text>
        <dbReference type="Rhea" id="RHEA:36403"/>
        <dbReference type="ChEBI" id="CHEBI:15377"/>
        <dbReference type="ChEBI" id="CHEBI:15378"/>
        <dbReference type="ChEBI" id="CHEBI:16113"/>
        <dbReference type="ChEBI" id="CHEBI:17002"/>
        <dbReference type="ChEBI" id="CHEBI:28868"/>
        <dbReference type="EC" id="3.1.1.13"/>
    </reaction>
    <physiologicalReaction direction="left-to-right" evidence="14">
        <dbReference type="Rhea" id="RHEA:36404"/>
    </physiologicalReaction>
</comment>
<protein>
    <recommendedName>
        <fullName evidence="4">Lipid droplet-associated hydrolase</fullName>
        <ecNumber evidence="13">3.1.1.13</ecNumber>
        <ecNumber evidence="3">4.6.1.2</ecNumber>
    </recommendedName>
    <alternativeName>
        <fullName evidence="12">Lipid droplet-associated serine hydrolase</fullName>
    </alternativeName>
</protein>
<dbReference type="GO" id="GO:0004016">
    <property type="term" value="F:adenylate cyclase activity"/>
    <property type="evidence" value="ECO:0007669"/>
    <property type="project" value="TreeGrafter"/>
</dbReference>
<keyword evidence="7" id="KW-1133">Transmembrane helix</keyword>
<gene>
    <name evidence="17" type="ORF">BV898_10394</name>
</gene>
<dbReference type="InterPro" id="IPR019363">
    <property type="entry name" value="LDAH"/>
</dbReference>
<evidence type="ECO:0000259" key="15">
    <source>
        <dbReference type="PROSITE" id="PS50011"/>
    </source>
</evidence>
<evidence type="ECO:0000256" key="5">
    <source>
        <dbReference type="ARBA" id="ARBA00022692"/>
    </source>
</evidence>
<evidence type="ECO:0000256" key="2">
    <source>
        <dbReference type="ARBA" id="ARBA00004167"/>
    </source>
</evidence>
<dbReference type="Gene3D" id="3.40.50.1820">
    <property type="entry name" value="alpha/beta hydrolase"/>
    <property type="match status" value="1"/>
</dbReference>
<dbReference type="InterPro" id="IPR050401">
    <property type="entry name" value="Cyclic_nucleotide_synthase"/>
</dbReference>
<comment type="caution">
    <text evidence="17">The sequence shown here is derived from an EMBL/GenBank/DDBJ whole genome shotgun (WGS) entry which is preliminary data.</text>
</comment>
<evidence type="ECO:0000256" key="7">
    <source>
        <dbReference type="ARBA" id="ARBA00022989"/>
    </source>
</evidence>
<dbReference type="GO" id="GO:0001653">
    <property type="term" value="F:peptide receptor activity"/>
    <property type="evidence" value="ECO:0007669"/>
    <property type="project" value="TreeGrafter"/>
</dbReference>
<evidence type="ECO:0000256" key="12">
    <source>
        <dbReference type="ARBA" id="ARBA00031924"/>
    </source>
</evidence>
<dbReference type="InterPro" id="IPR001245">
    <property type="entry name" value="Ser-Thr/Tyr_kinase_cat_dom"/>
</dbReference>
<dbReference type="GO" id="GO:0005886">
    <property type="term" value="C:plasma membrane"/>
    <property type="evidence" value="ECO:0007669"/>
    <property type="project" value="TreeGrafter"/>
</dbReference>
<dbReference type="InterPro" id="IPR028082">
    <property type="entry name" value="Peripla_BP_I"/>
</dbReference>
<dbReference type="SMART" id="SM00044">
    <property type="entry name" value="CYCc"/>
    <property type="match status" value="1"/>
</dbReference>
<evidence type="ECO:0000256" key="9">
    <source>
        <dbReference type="ARBA" id="ARBA00023180"/>
    </source>
</evidence>
<evidence type="ECO:0000256" key="3">
    <source>
        <dbReference type="ARBA" id="ARBA00012202"/>
    </source>
</evidence>
<evidence type="ECO:0000256" key="14">
    <source>
        <dbReference type="ARBA" id="ARBA00049527"/>
    </source>
</evidence>
<evidence type="ECO:0000259" key="16">
    <source>
        <dbReference type="PROSITE" id="PS50125"/>
    </source>
</evidence>
<dbReference type="GO" id="GO:0035556">
    <property type="term" value="P:intracellular signal transduction"/>
    <property type="evidence" value="ECO:0007669"/>
    <property type="project" value="InterPro"/>
</dbReference>
<keyword evidence="10" id="KW-0456">Lyase</keyword>
<feature type="domain" description="Guanylate cyclase" evidence="16">
    <location>
        <begin position="894"/>
        <end position="1027"/>
    </location>
</feature>
<keyword evidence="11" id="KW-0141">cGMP biosynthesis</keyword>
<reference evidence="18" key="1">
    <citation type="submission" date="2017-01" db="EMBL/GenBank/DDBJ databases">
        <title>Comparative genomics of anhydrobiosis in the tardigrade Hypsibius dujardini.</title>
        <authorList>
            <person name="Yoshida Y."/>
            <person name="Koutsovoulos G."/>
            <person name="Laetsch D."/>
            <person name="Stevens L."/>
            <person name="Kumar S."/>
            <person name="Horikawa D."/>
            <person name="Ishino K."/>
            <person name="Komine S."/>
            <person name="Tomita M."/>
            <person name="Blaxter M."/>
            <person name="Arakawa K."/>
        </authorList>
    </citation>
    <scope>NUCLEOTIDE SEQUENCE [LARGE SCALE GENOMIC DNA]</scope>
    <source>
        <strain evidence="18">Z151</strain>
    </source>
</reference>
<proteinExistence type="predicted"/>
<dbReference type="Pfam" id="PF07714">
    <property type="entry name" value="PK_Tyr_Ser-Thr"/>
    <property type="match status" value="1"/>
</dbReference>
<dbReference type="GO" id="GO:0005811">
    <property type="term" value="C:lipid droplet"/>
    <property type="evidence" value="ECO:0007669"/>
    <property type="project" value="InterPro"/>
</dbReference>
<dbReference type="InterPro" id="IPR001828">
    <property type="entry name" value="ANF_lig-bd_rcpt"/>
</dbReference>
<evidence type="ECO:0000313" key="18">
    <source>
        <dbReference type="Proteomes" id="UP000192578"/>
    </source>
</evidence>
<dbReference type="SUPFAM" id="SSF53474">
    <property type="entry name" value="alpha/beta-Hydrolases"/>
    <property type="match status" value="1"/>
</dbReference>
<organism evidence="17 18">
    <name type="scientific">Hypsibius exemplaris</name>
    <name type="common">Freshwater tardigrade</name>
    <dbReference type="NCBI Taxonomy" id="2072580"/>
    <lineage>
        <taxon>Eukaryota</taxon>
        <taxon>Metazoa</taxon>
        <taxon>Ecdysozoa</taxon>
        <taxon>Tardigrada</taxon>
        <taxon>Eutardigrada</taxon>
        <taxon>Parachela</taxon>
        <taxon>Hypsibioidea</taxon>
        <taxon>Hypsibiidae</taxon>
        <taxon>Hypsibius</taxon>
    </lineage>
</organism>